<sequence length="162" mass="18054">MSELGRALLRISFYSWMFYLPQILSFTVWGFGSGWAAALLLFLISSVGYTIRGMAFLIVPLGLLKMILWSNVTVTEDSVKYFRPAAVYGVVAFALRLFNVLIPEFLPVRVILEQSLLVVSLVVSYSYMGIIVSRSSPGGVYLIRISSLLVGFITFFLLPPPI</sequence>
<evidence type="ECO:0000313" key="3">
    <source>
        <dbReference type="Proteomes" id="UP000306007"/>
    </source>
</evidence>
<keyword evidence="1" id="KW-0472">Membrane</keyword>
<evidence type="ECO:0000256" key="1">
    <source>
        <dbReference type="SAM" id="Phobius"/>
    </source>
</evidence>
<feature type="transmembrane region" description="Helical" evidence="1">
    <location>
        <begin position="110"/>
        <end position="132"/>
    </location>
</feature>
<reference evidence="2 3" key="1">
    <citation type="submission" date="2019-06" db="EMBL/GenBank/DDBJ databases">
        <title>Thermococcus indicus sp. nov., a Fe(III)-reducing hyperthermophilic archaeon isolated from the Onnuri vent field of the Central Indian Ocean ridge.</title>
        <authorList>
            <person name="Lim J.K."/>
            <person name="Kim Y.J."/>
            <person name="Kwon K.K."/>
        </authorList>
    </citation>
    <scope>NUCLEOTIDE SEQUENCE [LARGE SCALE GENOMIC DNA]</scope>
    <source>
        <strain evidence="2 3">IOH1</strain>
    </source>
</reference>
<dbReference type="EMBL" id="CP040846">
    <property type="protein sequence ID" value="QDA30433.1"/>
    <property type="molecule type" value="Genomic_DNA"/>
</dbReference>
<dbReference type="KEGG" id="tic:FH039_00755"/>
<feature type="transmembrane region" description="Helical" evidence="1">
    <location>
        <begin position="51"/>
        <end position="69"/>
    </location>
</feature>
<dbReference type="RefSeq" id="WP_139679824.1">
    <property type="nucleotide sequence ID" value="NZ_CP040846.1"/>
</dbReference>
<evidence type="ECO:0000313" key="2">
    <source>
        <dbReference type="EMBL" id="QDA30433.1"/>
    </source>
</evidence>
<protein>
    <submittedName>
        <fullName evidence="2">Uncharacterized protein</fullName>
    </submittedName>
</protein>
<dbReference type="AlphaFoldDB" id="A0A4Y5SI53"/>
<dbReference type="Proteomes" id="UP000306007">
    <property type="component" value="Chromosome"/>
</dbReference>
<proteinExistence type="predicted"/>
<accession>A0A4Y5SI53</accession>
<name>A0A4Y5SI53_9EURY</name>
<feature type="transmembrane region" description="Helical" evidence="1">
    <location>
        <begin position="81"/>
        <end position="98"/>
    </location>
</feature>
<keyword evidence="1" id="KW-1133">Transmembrane helix</keyword>
<gene>
    <name evidence="2" type="ORF">FH039_00755</name>
</gene>
<feature type="transmembrane region" description="Helical" evidence="1">
    <location>
        <begin position="20"/>
        <end position="44"/>
    </location>
</feature>
<organism evidence="2 3">
    <name type="scientific">Thermococcus indicus</name>
    <dbReference type="NCBI Taxonomy" id="2586643"/>
    <lineage>
        <taxon>Archaea</taxon>
        <taxon>Methanobacteriati</taxon>
        <taxon>Methanobacteriota</taxon>
        <taxon>Thermococci</taxon>
        <taxon>Thermococcales</taxon>
        <taxon>Thermococcaceae</taxon>
        <taxon>Thermococcus</taxon>
    </lineage>
</organism>
<keyword evidence="3" id="KW-1185">Reference proteome</keyword>
<dbReference type="GeneID" id="40473669"/>
<dbReference type="OrthoDB" id="100134at2157"/>
<keyword evidence="1" id="KW-0812">Transmembrane</keyword>
<feature type="transmembrane region" description="Helical" evidence="1">
    <location>
        <begin position="138"/>
        <end position="158"/>
    </location>
</feature>